<keyword evidence="1" id="KW-0678">Repressor</keyword>
<dbReference type="PROSITE" id="PS50977">
    <property type="entry name" value="HTH_TETR_2"/>
    <property type="match status" value="1"/>
</dbReference>
<dbReference type="AlphaFoldDB" id="A0A375B7X4"/>
<dbReference type="Gene3D" id="1.10.357.10">
    <property type="entry name" value="Tetracycline Repressor, domain 2"/>
    <property type="match status" value="1"/>
</dbReference>
<keyword evidence="3 5" id="KW-0238">DNA-binding</keyword>
<feature type="region of interest" description="Disordered" evidence="6">
    <location>
        <begin position="233"/>
        <end position="257"/>
    </location>
</feature>
<gene>
    <name evidence="8" type="ORF">CBM2589_B10005</name>
</gene>
<dbReference type="PROSITE" id="PS01081">
    <property type="entry name" value="HTH_TETR_1"/>
    <property type="match status" value="1"/>
</dbReference>
<evidence type="ECO:0000259" key="7">
    <source>
        <dbReference type="PROSITE" id="PS50977"/>
    </source>
</evidence>
<evidence type="ECO:0000256" key="6">
    <source>
        <dbReference type="SAM" id="MobiDB-lite"/>
    </source>
</evidence>
<dbReference type="InterPro" id="IPR036271">
    <property type="entry name" value="Tet_transcr_reg_TetR-rel_C_sf"/>
</dbReference>
<proteinExistence type="predicted"/>
<dbReference type="GO" id="GO:0003700">
    <property type="term" value="F:DNA-binding transcription factor activity"/>
    <property type="evidence" value="ECO:0007669"/>
    <property type="project" value="TreeGrafter"/>
</dbReference>
<dbReference type="InterPro" id="IPR001647">
    <property type="entry name" value="HTH_TetR"/>
</dbReference>
<reference evidence="8" key="1">
    <citation type="submission" date="2018-01" db="EMBL/GenBank/DDBJ databases">
        <authorList>
            <person name="Clerissi C."/>
        </authorList>
    </citation>
    <scope>NUCLEOTIDE SEQUENCE</scope>
    <source>
        <strain evidence="8">Cupriavidus taiwanensis STM 3521</strain>
    </source>
</reference>
<protein>
    <submittedName>
        <fullName evidence="8">TRANSCRIPTIONal REGULATOR, TetR family</fullName>
    </submittedName>
</protein>
<feature type="compositionally biased region" description="Basic and acidic residues" evidence="6">
    <location>
        <begin position="235"/>
        <end position="245"/>
    </location>
</feature>
<dbReference type="InterPro" id="IPR041586">
    <property type="entry name" value="PsrA_TetR_C"/>
</dbReference>
<dbReference type="SUPFAM" id="SSF46689">
    <property type="entry name" value="Homeodomain-like"/>
    <property type="match status" value="1"/>
</dbReference>
<dbReference type="InterPro" id="IPR050109">
    <property type="entry name" value="HTH-type_TetR-like_transc_reg"/>
</dbReference>
<evidence type="ECO:0000256" key="5">
    <source>
        <dbReference type="PROSITE-ProRule" id="PRU00335"/>
    </source>
</evidence>
<dbReference type="PANTHER" id="PTHR30055">
    <property type="entry name" value="HTH-TYPE TRANSCRIPTIONAL REGULATOR RUTR"/>
    <property type="match status" value="1"/>
</dbReference>
<dbReference type="Pfam" id="PF17939">
    <property type="entry name" value="TetR_C_30"/>
    <property type="match status" value="1"/>
</dbReference>
<sequence length="329" mass="35701">MKTGKSSAGDTKARILDATEKLFTEVGYEATSLRQVTSRAIVNLAAVNYHFRSKDIMMHAVLSRRLDPLNARRLALLDACEARWPGHAIRCEHVMGALFVPALQMARDPAVGGPSFLRLLGRVYSDTSPFIQQYLLEHYAPVYGRFFDAFARANPALPRHELGWRLQFALKALAGVLAGEELASLLPAFTQGRQMSDAHVLAQLTAMVEAVLNVAQPGADQLSALQSVFELGEQQSRHSEQHSEQRAGSVAAQPANDPDASVAAIAATMGDAASHAAAALGKARTNARIVRNAGTKRAAVSSVPVRAREHTVSFPSNPLDDWMRMRTRT</sequence>
<dbReference type="InterPro" id="IPR023772">
    <property type="entry name" value="DNA-bd_HTH_TetR-type_CS"/>
</dbReference>
<dbReference type="SUPFAM" id="SSF48498">
    <property type="entry name" value="Tetracyclin repressor-like, C-terminal domain"/>
    <property type="match status" value="1"/>
</dbReference>
<dbReference type="Proteomes" id="UP000256297">
    <property type="component" value="Chromosome CBM2589_b"/>
</dbReference>
<dbReference type="PANTHER" id="PTHR30055:SF235">
    <property type="entry name" value="TRANSCRIPTIONAL REGULATORY PROTEIN"/>
    <property type="match status" value="1"/>
</dbReference>
<evidence type="ECO:0000256" key="2">
    <source>
        <dbReference type="ARBA" id="ARBA00023015"/>
    </source>
</evidence>
<keyword evidence="4" id="KW-0804">Transcription</keyword>
<name>A0A375B7X4_9BURK</name>
<dbReference type="EMBL" id="OFSP01000001">
    <property type="protein sequence ID" value="SOY39638.1"/>
    <property type="molecule type" value="Genomic_DNA"/>
</dbReference>
<comment type="caution">
    <text evidence="8">The sequence shown here is derived from an EMBL/GenBank/DDBJ whole genome shotgun (WGS) entry which is preliminary data.</text>
</comment>
<evidence type="ECO:0000256" key="1">
    <source>
        <dbReference type="ARBA" id="ARBA00022491"/>
    </source>
</evidence>
<dbReference type="Pfam" id="PF00440">
    <property type="entry name" value="TetR_N"/>
    <property type="match status" value="1"/>
</dbReference>
<evidence type="ECO:0000256" key="4">
    <source>
        <dbReference type="ARBA" id="ARBA00023163"/>
    </source>
</evidence>
<accession>A0A375B7X4</accession>
<organism evidence="8">
    <name type="scientific">Cupriavidus taiwanensis</name>
    <dbReference type="NCBI Taxonomy" id="164546"/>
    <lineage>
        <taxon>Bacteria</taxon>
        <taxon>Pseudomonadati</taxon>
        <taxon>Pseudomonadota</taxon>
        <taxon>Betaproteobacteria</taxon>
        <taxon>Burkholderiales</taxon>
        <taxon>Burkholderiaceae</taxon>
        <taxon>Cupriavidus</taxon>
    </lineage>
</organism>
<evidence type="ECO:0000313" key="8">
    <source>
        <dbReference type="EMBL" id="SOY39638.1"/>
    </source>
</evidence>
<evidence type="ECO:0000256" key="3">
    <source>
        <dbReference type="ARBA" id="ARBA00023125"/>
    </source>
</evidence>
<dbReference type="GO" id="GO:0000976">
    <property type="term" value="F:transcription cis-regulatory region binding"/>
    <property type="evidence" value="ECO:0007669"/>
    <property type="project" value="TreeGrafter"/>
</dbReference>
<dbReference type="InterPro" id="IPR009057">
    <property type="entry name" value="Homeodomain-like_sf"/>
</dbReference>
<keyword evidence="2" id="KW-0805">Transcription regulation</keyword>
<feature type="DNA-binding region" description="H-T-H motif" evidence="5">
    <location>
        <begin position="32"/>
        <end position="51"/>
    </location>
</feature>
<feature type="domain" description="HTH tetR-type" evidence="7">
    <location>
        <begin position="9"/>
        <end position="69"/>
    </location>
</feature>
<dbReference type="RefSeq" id="WP_116335729.1">
    <property type="nucleotide sequence ID" value="NZ_LT976856.1"/>
</dbReference>
<dbReference type="PRINTS" id="PR00455">
    <property type="entry name" value="HTHTETR"/>
</dbReference>